<name>A0A8H5G6U9_9AGAR</name>
<sequence>MAENCLGARAFKAQLAHHLSRYGPDFISGYAAYARKLAKTQYKASISPAQQAKVEDAIWEKITEKYNQPEVQKDTIRDPTIRYVRRYIIRIRCEAKMAQADKDYKQPGQARVTTSPQIRVPSSCSNLEVVVPVRQTRQTISSTVQSTVVTASTTSSSSNSTSSRNAAASTSSRRPFPLPRQPRPRPNTANPLDGVVAFLLSCEPEMDHNLGAFEAVGIKSTEYLRVLAEWPEEERQDIWNSLTKEGVRPFDLKVLQRQLRGWHRGGQ</sequence>
<evidence type="ECO:0000256" key="1">
    <source>
        <dbReference type="SAM" id="MobiDB-lite"/>
    </source>
</evidence>
<comment type="caution">
    <text evidence="2">The sequence shown here is derived from an EMBL/GenBank/DDBJ whole genome shotgun (WGS) entry which is preliminary data.</text>
</comment>
<dbReference type="AlphaFoldDB" id="A0A8H5G6U9"/>
<accession>A0A8H5G6U9</accession>
<evidence type="ECO:0000313" key="2">
    <source>
        <dbReference type="EMBL" id="KAF5359325.1"/>
    </source>
</evidence>
<proteinExistence type="predicted"/>
<dbReference type="Proteomes" id="UP000559027">
    <property type="component" value="Unassembled WGS sequence"/>
</dbReference>
<dbReference type="EMBL" id="JAACJO010000004">
    <property type="protein sequence ID" value="KAF5359325.1"/>
    <property type="molecule type" value="Genomic_DNA"/>
</dbReference>
<gene>
    <name evidence="2" type="ORF">D9756_003036</name>
</gene>
<feature type="region of interest" description="Disordered" evidence="1">
    <location>
        <begin position="141"/>
        <end position="190"/>
    </location>
</feature>
<organism evidence="2 3">
    <name type="scientific">Leucocoprinus leucothites</name>
    <dbReference type="NCBI Taxonomy" id="201217"/>
    <lineage>
        <taxon>Eukaryota</taxon>
        <taxon>Fungi</taxon>
        <taxon>Dikarya</taxon>
        <taxon>Basidiomycota</taxon>
        <taxon>Agaricomycotina</taxon>
        <taxon>Agaricomycetes</taxon>
        <taxon>Agaricomycetidae</taxon>
        <taxon>Agaricales</taxon>
        <taxon>Agaricineae</taxon>
        <taxon>Agaricaceae</taxon>
        <taxon>Leucocoprinus</taxon>
    </lineage>
</organism>
<reference evidence="2 3" key="1">
    <citation type="journal article" date="2020" name="ISME J.">
        <title>Uncovering the hidden diversity of litter-decomposition mechanisms in mushroom-forming fungi.</title>
        <authorList>
            <person name="Floudas D."/>
            <person name="Bentzer J."/>
            <person name="Ahren D."/>
            <person name="Johansson T."/>
            <person name="Persson P."/>
            <person name="Tunlid A."/>
        </authorList>
    </citation>
    <scope>NUCLEOTIDE SEQUENCE [LARGE SCALE GENOMIC DNA]</scope>
    <source>
        <strain evidence="2 3">CBS 146.42</strain>
    </source>
</reference>
<feature type="compositionally biased region" description="Low complexity" evidence="1">
    <location>
        <begin position="141"/>
        <end position="175"/>
    </location>
</feature>
<protein>
    <submittedName>
        <fullName evidence="2">Uncharacterized protein</fullName>
    </submittedName>
</protein>
<feature type="compositionally biased region" description="Pro residues" evidence="1">
    <location>
        <begin position="176"/>
        <end position="185"/>
    </location>
</feature>
<evidence type="ECO:0000313" key="3">
    <source>
        <dbReference type="Proteomes" id="UP000559027"/>
    </source>
</evidence>
<keyword evidence="3" id="KW-1185">Reference proteome</keyword>